<feature type="transmembrane region" description="Helical" evidence="1">
    <location>
        <begin position="87"/>
        <end position="105"/>
    </location>
</feature>
<keyword evidence="1" id="KW-0472">Membrane</keyword>
<evidence type="ECO:0000313" key="2">
    <source>
        <dbReference type="EMBL" id="RVX75666.1"/>
    </source>
</evidence>
<organism evidence="2 3">
    <name type="scientific">Exophiala mesophila</name>
    <name type="common">Black yeast-like fungus</name>
    <dbReference type="NCBI Taxonomy" id="212818"/>
    <lineage>
        <taxon>Eukaryota</taxon>
        <taxon>Fungi</taxon>
        <taxon>Dikarya</taxon>
        <taxon>Ascomycota</taxon>
        <taxon>Pezizomycotina</taxon>
        <taxon>Eurotiomycetes</taxon>
        <taxon>Chaetothyriomycetidae</taxon>
        <taxon>Chaetothyriales</taxon>
        <taxon>Herpotrichiellaceae</taxon>
        <taxon>Exophiala</taxon>
    </lineage>
</organism>
<dbReference type="Proteomes" id="UP000288859">
    <property type="component" value="Unassembled WGS sequence"/>
</dbReference>
<feature type="transmembrane region" description="Helical" evidence="1">
    <location>
        <begin position="199"/>
        <end position="218"/>
    </location>
</feature>
<feature type="transmembrane region" description="Helical" evidence="1">
    <location>
        <begin position="331"/>
        <end position="352"/>
    </location>
</feature>
<feature type="transmembrane region" description="Helical" evidence="1">
    <location>
        <begin position="117"/>
        <end position="137"/>
    </location>
</feature>
<dbReference type="VEuPathDB" id="FungiDB:PV10_01929"/>
<feature type="transmembrane region" description="Helical" evidence="1">
    <location>
        <begin position="21"/>
        <end position="45"/>
    </location>
</feature>
<comment type="caution">
    <text evidence="2">The sequence shown here is derived from an EMBL/GenBank/DDBJ whole genome shotgun (WGS) entry which is preliminary data.</text>
</comment>
<reference evidence="2 3" key="1">
    <citation type="submission" date="2017-03" db="EMBL/GenBank/DDBJ databases">
        <title>Genomes of endolithic fungi from Antarctica.</title>
        <authorList>
            <person name="Coleine C."/>
            <person name="Masonjones S."/>
            <person name="Stajich J.E."/>
        </authorList>
    </citation>
    <scope>NUCLEOTIDE SEQUENCE [LARGE SCALE GENOMIC DNA]</scope>
    <source>
        <strain evidence="2 3">CCFEE 6314</strain>
    </source>
</reference>
<feature type="transmembrane region" description="Helical" evidence="1">
    <location>
        <begin position="281"/>
        <end position="311"/>
    </location>
</feature>
<dbReference type="EMBL" id="NAJM01000001">
    <property type="protein sequence ID" value="RVX75666.1"/>
    <property type="molecule type" value="Genomic_DNA"/>
</dbReference>
<sequence length="418" mass="45423">MSAIAVPRPGPDDPVTLINCVYAISGTYGLLPRLLYYVTLAFAIFGRSREWLIIGALVSALTYAGGAAIHMMALVTSKSGVYDLDIAAAWAVLSTGALGYIGMIHWSSTLRNSNARVIMICWGVLVGISLIFGRAVLFDTTSSAPEPACYSSLGQLLEYPIQLASREFNCTYQCFSISKPMRHMSETIAIPEQVLENRYSGLLVALVGPIQFAAYAALSLDGVEHSPSQLCQRAVMKHLIHPGHKEEFTKIVYKASVESWYGGYFAVLSFIRRSKWTPAKVVIVSISIPWLFIGLLIDVLCIPLMLANIVINELVLQTGGWPVNESNNNAGQWLPIVNSALVLVAACVSKFLELRARSKKAKVLTAEDDSKGQTATLTAHDLELGMAEGEGQVTGVVKPELVHVPTLQDMDALRTHRG</sequence>
<dbReference type="OrthoDB" id="3021074at2759"/>
<proteinExistence type="predicted"/>
<evidence type="ECO:0000256" key="1">
    <source>
        <dbReference type="SAM" id="Phobius"/>
    </source>
</evidence>
<gene>
    <name evidence="2" type="ORF">B0A52_00022</name>
</gene>
<keyword evidence="1" id="KW-1133">Transmembrane helix</keyword>
<name>A0A438NIV6_EXOME</name>
<accession>A0A438NIV6</accession>
<protein>
    <submittedName>
        <fullName evidence="2">Uncharacterized protein</fullName>
    </submittedName>
</protein>
<feature type="transmembrane region" description="Helical" evidence="1">
    <location>
        <begin position="52"/>
        <end position="75"/>
    </location>
</feature>
<keyword evidence="1" id="KW-0812">Transmembrane</keyword>
<dbReference type="AlphaFoldDB" id="A0A438NIV6"/>
<evidence type="ECO:0000313" key="3">
    <source>
        <dbReference type="Proteomes" id="UP000288859"/>
    </source>
</evidence>